<evidence type="ECO:0000256" key="1">
    <source>
        <dbReference type="SAM" id="MobiDB-lite"/>
    </source>
</evidence>
<organism evidence="3 4">
    <name type="scientific">Labrys okinawensis</name>
    <dbReference type="NCBI Taxonomy" id="346911"/>
    <lineage>
        <taxon>Bacteria</taxon>
        <taxon>Pseudomonadati</taxon>
        <taxon>Pseudomonadota</taxon>
        <taxon>Alphaproteobacteria</taxon>
        <taxon>Hyphomicrobiales</taxon>
        <taxon>Xanthobacteraceae</taxon>
        <taxon>Labrys</taxon>
    </lineage>
</organism>
<sequence length="65" mass="7035">MLAPRFAVAAKGTTAMLFTGIIAALIARIIDDPARRLPPPSSEATRDRDEEKPTTDGVDPLTRRC</sequence>
<dbReference type="EMBL" id="PUEJ01000004">
    <property type="protein sequence ID" value="PRH87089.1"/>
    <property type="molecule type" value="Genomic_DNA"/>
</dbReference>
<protein>
    <submittedName>
        <fullName evidence="3">Uncharacterized protein</fullName>
    </submittedName>
</protein>
<comment type="caution">
    <text evidence="3">The sequence shown here is derived from an EMBL/GenBank/DDBJ whole genome shotgun (WGS) entry which is preliminary data.</text>
</comment>
<evidence type="ECO:0000256" key="2">
    <source>
        <dbReference type="SAM" id="Phobius"/>
    </source>
</evidence>
<dbReference type="Proteomes" id="UP000237682">
    <property type="component" value="Unassembled WGS sequence"/>
</dbReference>
<feature type="region of interest" description="Disordered" evidence="1">
    <location>
        <begin position="33"/>
        <end position="65"/>
    </location>
</feature>
<dbReference type="RefSeq" id="WP_105862031.1">
    <property type="nucleotide sequence ID" value="NZ_PUEJ01000004.1"/>
</dbReference>
<dbReference type="AlphaFoldDB" id="A0A2S9QCK8"/>
<feature type="transmembrane region" description="Helical" evidence="2">
    <location>
        <begin position="6"/>
        <end position="27"/>
    </location>
</feature>
<accession>A0A2S9QCK8</accession>
<evidence type="ECO:0000313" key="3">
    <source>
        <dbReference type="EMBL" id="PRH87089.1"/>
    </source>
</evidence>
<feature type="compositionally biased region" description="Basic and acidic residues" evidence="1">
    <location>
        <begin position="44"/>
        <end position="54"/>
    </location>
</feature>
<keyword evidence="2" id="KW-1133">Transmembrane helix</keyword>
<name>A0A2S9QCK8_9HYPH</name>
<keyword evidence="2" id="KW-0472">Membrane</keyword>
<proteinExistence type="predicted"/>
<keyword evidence="2" id="KW-0812">Transmembrane</keyword>
<keyword evidence="4" id="KW-1185">Reference proteome</keyword>
<reference evidence="3 4" key="1">
    <citation type="submission" date="2018-02" db="EMBL/GenBank/DDBJ databases">
        <title>Whole genome sequencing of endophytic bacterium.</title>
        <authorList>
            <person name="Eedara R."/>
            <person name="Podile A.R."/>
        </authorList>
    </citation>
    <scope>NUCLEOTIDE SEQUENCE [LARGE SCALE GENOMIC DNA]</scope>
    <source>
        <strain evidence="3 4">RP1T</strain>
    </source>
</reference>
<evidence type="ECO:0000313" key="4">
    <source>
        <dbReference type="Proteomes" id="UP000237682"/>
    </source>
</evidence>
<gene>
    <name evidence="3" type="ORF">C5L14_10570</name>
</gene>